<feature type="domain" description="ATPase AAA-3" evidence="4">
    <location>
        <begin position="37"/>
        <end position="167"/>
    </location>
</feature>
<dbReference type="SUPFAM" id="SSF52540">
    <property type="entry name" value="P-loop containing nucleoside triphosphate hydrolases"/>
    <property type="match status" value="1"/>
</dbReference>
<dbReference type="InterPro" id="IPR011703">
    <property type="entry name" value="ATPase_AAA-3"/>
</dbReference>
<evidence type="ECO:0000256" key="3">
    <source>
        <dbReference type="ARBA" id="ARBA00061607"/>
    </source>
</evidence>
<comment type="similarity">
    <text evidence="3">Belongs to the MoxR family.</text>
</comment>
<dbReference type="GO" id="GO:0016887">
    <property type="term" value="F:ATP hydrolysis activity"/>
    <property type="evidence" value="ECO:0007669"/>
    <property type="project" value="InterPro"/>
</dbReference>
<evidence type="ECO:0000313" key="7">
    <source>
        <dbReference type="Proteomes" id="UP000515960"/>
    </source>
</evidence>
<dbReference type="Pfam" id="PF17863">
    <property type="entry name" value="AAA_lid_2"/>
    <property type="match status" value="1"/>
</dbReference>
<dbReference type="Gene3D" id="3.40.50.300">
    <property type="entry name" value="P-loop containing nucleotide triphosphate hydrolases"/>
    <property type="match status" value="1"/>
</dbReference>
<dbReference type="EMBL" id="CP060490">
    <property type="protein sequence ID" value="QNL45576.1"/>
    <property type="molecule type" value="Genomic_DNA"/>
</dbReference>
<evidence type="ECO:0000313" key="6">
    <source>
        <dbReference type="EMBL" id="QNL45576.1"/>
    </source>
</evidence>
<dbReference type="RefSeq" id="WP_187334004.1">
    <property type="nucleotide sequence ID" value="NZ_CP060490.1"/>
</dbReference>
<evidence type="ECO:0000259" key="5">
    <source>
        <dbReference type="Pfam" id="PF17863"/>
    </source>
</evidence>
<accession>A0A7G9B7P5</accession>
<evidence type="ECO:0000259" key="4">
    <source>
        <dbReference type="Pfam" id="PF07726"/>
    </source>
</evidence>
<dbReference type="InterPro" id="IPR041628">
    <property type="entry name" value="ChlI/MoxR_AAA_lid"/>
</dbReference>
<dbReference type="GO" id="GO:0005524">
    <property type="term" value="F:ATP binding"/>
    <property type="evidence" value="ECO:0007669"/>
    <property type="project" value="UniProtKB-KW"/>
</dbReference>
<dbReference type="FunFam" id="3.40.50.300:FF:000640">
    <property type="entry name" value="MoxR family ATPase"/>
    <property type="match status" value="1"/>
</dbReference>
<dbReference type="Pfam" id="PF07726">
    <property type="entry name" value="AAA_3"/>
    <property type="match status" value="1"/>
</dbReference>
<evidence type="ECO:0000256" key="2">
    <source>
        <dbReference type="ARBA" id="ARBA00022840"/>
    </source>
</evidence>
<evidence type="ECO:0000256" key="1">
    <source>
        <dbReference type="ARBA" id="ARBA00022741"/>
    </source>
</evidence>
<sequence>MDICKLSQDIQAETEKIIVGKSDRIRLIIMAVLANGHVLLDDLPGVGKTTLVKSISLALGCRSGRIQFVPDMLPSDIIGMQIFNQKTGDFEMRQGPIMTNLLLADEINRAIPRTQSALLEAMEERQISIDGQRFSLPSPFLVLATQNPVESESTFRLPAAQMDRFLIRISMGYPQPEEERQMLRSLGDEIPFDTVRAVTNDAELVEAQRQIAGIYLSDSVADYIVALADRTRSHPQLMMGASPRATRGLYRAAKAWAAMEGRDYVTPDDVKFLAHPVLEHRLILKSSARFSGKTSSKVLEEVLAQTEASPSLDTLDHEG</sequence>
<protein>
    <submittedName>
        <fullName evidence="6">MoxR family ATPase</fullName>
    </submittedName>
</protein>
<name>A0A7G9B7P5_9FIRM</name>
<feature type="domain" description="ChlI/MoxR AAA lid" evidence="5">
    <location>
        <begin position="230"/>
        <end position="301"/>
    </location>
</feature>
<dbReference type="AlphaFoldDB" id="A0A7G9B7P5"/>
<proteinExistence type="inferred from homology"/>
<dbReference type="InterPro" id="IPR027417">
    <property type="entry name" value="P-loop_NTPase"/>
</dbReference>
<keyword evidence="7" id="KW-1185">Reference proteome</keyword>
<gene>
    <name evidence="6" type="ORF">H8790_06135</name>
</gene>
<dbReference type="InterPro" id="IPR050764">
    <property type="entry name" value="CbbQ/NirQ/NorQ/GpvN"/>
</dbReference>
<reference evidence="6 7" key="1">
    <citation type="submission" date="2020-08" db="EMBL/GenBank/DDBJ databases">
        <authorList>
            <person name="Liu C."/>
            <person name="Sun Q."/>
        </authorList>
    </citation>
    <scope>NUCLEOTIDE SEQUENCE [LARGE SCALE GENOMIC DNA]</scope>
    <source>
        <strain evidence="6 7">NSJ-62</strain>
    </source>
</reference>
<keyword evidence="2" id="KW-0067">ATP-binding</keyword>
<dbReference type="Proteomes" id="UP000515960">
    <property type="component" value="Chromosome"/>
</dbReference>
<dbReference type="PANTHER" id="PTHR42759">
    <property type="entry name" value="MOXR FAMILY PROTEIN"/>
    <property type="match status" value="1"/>
</dbReference>
<dbReference type="CDD" id="cd00009">
    <property type="entry name" value="AAA"/>
    <property type="match status" value="1"/>
</dbReference>
<dbReference type="KEGG" id="ohi:H8790_06135"/>
<organism evidence="6 7">
    <name type="scientific">Oscillibacter hominis</name>
    <dbReference type="NCBI Taxonomy" id="2763056"/>
    <lineage>
        <taxon>Bacteria</taxon>
        <taxon>Bacillati</taxon>
        <taxon>Bacillota</taxon>
        <taxon>Clostridia</taxon>
        <taxon>Eubacteriales</taxon>
        <taxon>Oscillospiraceae</taxon>
        <taxon>Oscillibacter</taxon>
    </lineage>
</organism>
<dbReference type="Gene3D" id="1.10.8.80">
    <property type="entry name" value="Magnesium chelatase subunit I, C-Terminal domain"/>
    <property type="match status" value="1"/>
</dbReference>
<dbReference type="PANTHER" id="PTHR42759:SF5">
    <property type="entry name" value="METHANOL DEHYDROGENASE REGULATOR"/>
    <property type="match status" value="1"/>
</dbReference>
<keyword evidence="1" id="KW-0547">Nucleotide-binding</keyword>
<dbReference type="PIRSF" id="PIRSF002849">
    <property type="entry name" value="AAA_ATPase_chaperone_MoxR_prd"/>
    <property type="match status" value="1"/>
</dbReference>